<name>A0ABV7Z0R1_9BACT</name>
<feature type="domain" description="TonB-dependent receptor-like beta-barrel" evidence="15">
    <location>
        <begin position="275"/>
        <end position="710"/>
    </location>
</feature>
<accession>A0ABV7Z0R1</accession>
<protein>
    <submittedName>
        <fullName evidence="17">TonB-dependent receptor</fullName>
    </submittedName>
</protein>
<gene>
    <name evidence="17" type="ORF">ACFOOI_18935</name>
</gene>
<comment type="subcellular location">
    <subcellularLocation>
        <location evidence="1 12">Cell outer membrane</location>
        <topology evidence="1 12">Multi-pass membrane protein</topology>
    </subcellularLocation>
</comment>
<evidence type="ECO:0000256" key="2">
    <source>
        <dbReference type="ARBA" id="ARBA00022448"/>
    </source>
</evidence>
<evidence type="ECO:0000313" key="17">
    <source>
        <dbReference type="EMBL" id="MFC3812746.1"/>
    </source>
</evidence>
<keyword evidence="8" id="KW-0406">Ion transport</keyword>
<feature type="domain" description="TonB-dependent receptor plug" evidence="16">
    <location>
        <begin position="55"/>
        <end position="162"/>
    </location>
</feature>
<evidence type="ECO:0000256" key="14">
    <source>
        <dbReference type="SAM" id="SignalP"/>
    </source>
</evidence>
<dbReference type="Gene3D" id="2.40.170.20">
    <property type="entry name" value="TonB-dependent receptor, beta-barrel domain"/>
    <property type="match status" value="1"/>
</dbReference>
<dbReference type="SUPFAM" id="SSF56935">
    <property type="entry name" value="Porins"/>
    <property type="match status" value="1"/>
</dbReference>
<keyword evidence="3 12" id="KW-1134">Transmembrane beta strand</keyword>
<keyword evidence="9 13" id="KW-0798">TonB box</keyword>
<dbReference type="Pfam" id="PF00593">
    <property type="entry name" value="TonB_dep_Rec_b-barrel"/>
    <property type="match status" value="1"/>
</dbReference>
<proteinExistence type="inferred from homology"/>
<feature type="chain" id="PRO_5047263821" evidence="14">
    <location>
        <begin position="30"/>
        <end position="751"/>
    </location>
</feature>
<dbReference type="PROSITE" id="PS52016">
    <property type="entry name" value="TONB_DEPENDENT_REC_3"/>
    <property type="match status" value="1"/>
</dbReference>
<dbReference type="Gene3D" id="2.170.130.10">
    <property type="entry name" value="TonB-dependent receptor, plug domain"/>
    <property type="match status" value="1"/>
</dbReference>
<evidence type="ECO:0000259" key="16">
    <source>
        <dbReference type="Pfam" id="PF07715"/>
    </source>
</evidence>
<sequence length="751" mass="84314">MKKKSVRLKNLSVVFAFFFGILLSNSSFAQKTSDSLSKELALSELVVKSTRANDKSAMAFTNVKKADIQKQNLGQDLPFLLNQLPSVVVTSDAGAGVGYTGIRIRGSDPTRINVTLNGIPYNDSESQGVYWVNMPDFASSVQSIQVQRGVGTSTNGAGAFGGSINVNTLQLNKEAYGEVNTSVGSFNTFKTNVLASTGLLNNHFVLDARLSKITSDGFVDRASSNLQSYYLSGGYYGDNSFVRLNVFSGHEKTYQSWNGIPEALAKGDAKGLDAFIERNYYDENFKKGMLASGRTYNFYTYDNEVDDYAQNHIQLISSFKFSEHWRFNPTLHYTHGQGFYEQFKYDQKFADYGLDNVTVNGTVIKRTDLIRRKWLNNDFYGAVWSFDYESGKKLNANIGGGWNKYDGGHYGEIIWAKYASNSDIRQRYYDNNSVKDDFNMYVKANYELSQKLNAYVDLQFRTVGFSMKGIEDALQEINYSKTYNFFNPKLGLTYTVSPSSSAYLSMAVGNKEPSRQDFVDNAPKVPKAEKLVDYEAGYKKAGSNWNAEVNGYFMNYKDQLVLTGQINDVGASIRQNVDKSYRAGIELQAAAQLNKKFMVAGNLTLCKNKIASFTEVIPSYDDSPNEVNSFKNTDISFSPNVIAGGSISYLPYKGIEIALLPKYVGKQYLDNTSSDTRKLDAFFVNDLRMSYTLKPKYMKEINVSLLVNNVFNHQYESNGYTYSYLYDGKITENFLFPQAGTNFLAALRLRF</sequence>
<keyword evidence="17" id="KW-0675">Receptor</keyword>
<dbReference type="InterPro" id="IPR012910">
    <property type="entry name" value="Plug_dom"/>
</dbReference>
<evidence type="ECO:0000259" key="15">
    <source>
        <dbReference type="Pfam" id="PF00593"/>
    </source>
</evidence>
<evidence type="ECO:0000313" key="18">
    <source>
        <dbReference type="Proteomes" id="UP001595616"/>
    </source>
</evidence>
<dbReference type="Proteomes" id="UP001595616">
    <property type="component" value="Unassembled WGS sequence"/>
</dbReference>
<comment type="similarity">
    <text evidence="12 13">Belongs to the TonB-dependent receptor family.</text>
</comment>
<evidence type="ECO:0000256" key="10">
    <source>
        <dbReference type="ARBA" id="ARBA00023136"/>
    </source>
</evidence>
<keyword evidence="4" id="KW-0410">Iron transport</keyword>
<evidence type="ECO:0000256" key="13">
    <source>
        <dbReference type="RuleBase" id="RU003357"/>
    </source>
</evidence>
<evidence type="ECO:0000256" key="11">
    <source>
        <dbReference type="ARBA" id="ARBA00023237"/>
    </source>
</evidence>
<dbReference type="PANTHER" id="PTHR32552:SF68">
    <property type="entry name" value="FERRICHROME OUTER MEMBRANE TRANSPORTER_PHAGE RECEPTOR"/>
    <property type="match status" value="1"/>
</dbReference>
<comment type="caution">
    <text evidence="17">The sequence shown here is derived from an EMBL/GenBank/DDBJ whole genome shotgun (WGS) entry which is preliminary data.</text>
</comment>
<evidence type="ECO:0000256" key="1">
    <source>
        <dbReference type="ARBA" id="ARBA00004571"/>
    </source>
</evidence>
<keyword evidence="2 12" id="KW-0813">Transport</keyword>
<dbReference type="InterPro" id="IPR039426">
    <property type="entry name" value="TonB-dep_rcpt-like"/>
</dbReference>
<dbReference type="PANTHER" id="PTHR32552">
    <property type="entry name" value="FERRICHROME IRON RECEPTOR-RELATED"/>
    <property type="match status" value="1"/>
</dbReference>
<evidence type="ECO:0000256" key="6">
    <source>
        <dbReference type="ARBA" id="ARBA00022729"/>
    </source>
</evidence>
<dbReference type="Pfam" id="PF07715">
    <property type="entry name" value="Plug"/>
    <property type="match status" value="1"/>
</dbReference>
<keyword evidence="5 12" id="KW-0812">Transmembrane</keyword>
<feature type="signal peptide" evidence="14">
    <location>
        <begin position="1"/>
        <end position="29"/>
    </location>
</feature>
<evidence type="ECO:0000256" key="4">
    <source>
        <dbReference type="ARBA" id="ARBA00022496"/>
    </source>
</evidence>
<evidence type="ECO:0000256" key="9">
    <source>
        <dbReference type="ARBA" id="ARBA00023077"/>
    </source>
</evidence>
<keyword evidence="10 12" id="KW-0472">Membrane</keyword>
<dbReference type="EMBL" id="JBHRYQ010000001">
    <property type="protein sequence ID" value="MFC3812746.1"/>
    <property type="molecule type" value="Genomic_DNA"/>
</dbReference>
<organism evidence="17 18">
    <name type="scientific">Lacihabitans lacunae</name>
    <dbReference type="NCBI Taxonomy" id="1028214"/>
    <lineage>
        <taxon>Bacteria</taxon>
        <taxon>Pseudomonadati</taxon>
        <taxon>Bacteroidota</taxon>
        <taxon>Cytophagia</taxon>
        <taxon>Cytophagales</taxon>
        <taxon>Leadbetterellaceae</taxon>
        <taxon>Lacihabitans</taxon>
    </lineage>
</organism>
<evidence type="ECO:0000256" key="3">
    <source>
        <dbReference type="ARBA" id="ARBA00022452"/>
    </source>
</evidence>
<evidence type="ECO:0000256" key="8">
    <source>
        <dbReference type="ARBA" id="ARBA00023065"/>
    </source>
</evidence>
<dbReference type="InterPro" id="IPR000531">
    <property type="entry name" value="Beta-barrel_TonB"/>
</dbReference>
<dbReference type="InterPro" id="IPR036942">
    <property type="entry name" value="Beta-barrel_TonB_sf"/>
</dbReference>
<dbReference type="RefSeq" id="WP_379839644.1">
    <property type="nucleotide sequence ID" value="NZ_JBHRYQ010000001.1"/>
</dbReference>
<evidence type="ECO:0000256" key="5">
    <source>
        <dbReference type="ARBA" id="ARBA00022692"/>
    </source>
</evidence>
<evidence type="ECO:0000256" key="7">
    <source>
        <dbReference type="ARBA" id="ARBA00023004"/>
    </source>
</evidence>
<keyword evidence="18" id="KW-1185">Reference proteome</keyword>
<keyword evidence="11 12" id="KW-0998">Cell outer membrane</keyword>
<keyword evidence="7" id="KW-0408">Iron</keyword>
<dbReference type="InterPro" id="IPR037066">
    <property type="entry name" value="Plug_dom_sf"/>
</dbReference>
<reference evidence="18" key="1">
    <citation type="journal article" date="2019" name="Int. J. Syst. Evol. Microbiol.">
        <title>The Global Catalogue of Microorganisms (GCM) 10K type strain sequencing project: providing services to taxonomists for standard genome sequencing and annotation.</title>
        <authorList>
            <consortium name="The Broad Institute Genomics Platform"/>
            <consortium name="The Broad Institute Genome Sequencing Center for Infectious Disease"/>
            <person name="Wu L."/>
            <person name="Ma J."/>
        </authorList>
    </citation>
    <scope>NUCLEOTIDE SEQUENCE [LARGE SCALE GENOMIC DNA]</scope>
    <source>
        <strain evidence="18">CECT 7956</strain>
    </source>
</reference>
<evidence type="ECO:0000256" key="12">
    <source>
        <dbReference type="PROSITE-ProRule" id="PRU01360"/>
    </source>
</evidence>
<keyword evidence="6 14" id="KW-0732">Signal</keyword>